<evidence type="ECO:0008006" key="4">
    <source>
        <dbReference type="Google" id="ProtNLM"/>
    </source>
</evidence>
<reference evidence="2 3" key="1">
    <citation type="journal article" date="2015" name="Nature">
        <title>rRNA introns, odd ribosomes, and small enigmatic genomes across a large radiation of phyla.</title>
        <authorList>
            <person name="Brown C.T."/>
            <person name="Hug L.A."/>
            <person name="Thomas B.C."/>
            <person name="Sharon I."/>
            <person name="Castelle C.J."/>
            <person name="Singh A."/>
            <person name="Wilkins M.J."/>
            <person name="Williams K.H."/>
            <person name="Banfield J.F."/>
        </authorList>
    </citation>
    <scope>NUCLEOTIDE SEQUENCE [LARGE SCALE GENOMIC DNA]</scope>
</reference>
<evidence type="ECO:0000313" key="2">
    <source>
        <dbReference type="EMBL" id="KKQ48722.1"/>
    </source>
</evidence>
<keyword evidence="1" id="KW-0812">Transmembrane</keyword>
<feature type="transmembrane region" description="Helical" evidence="1">
    <location>
        <begin position="7"/>
        <end position="27"/>
    </location>
</feature>
<feature type="transmembrane region" description="Helical" evidence="1">
    <location>
        <begin position="145"/>
        <end position="164"/>
    </location>
</feature>
<dbReference type="Proteomes" id="UP000034231">
    <property type="component" value="Unassembled WGS sequence"/>
</dbReference>
<accession>A0A0G0I2D8</accession>
<feature type="transmembrane region" description="Helical" evidence="1">
    <location>
        <begin position="461"/>
        <end position="479"/>
    </location>
</feature>
<organism evidence="2 3">
    <name type="scientific">Candidatus Shapirobacteria bacterium GW2011_GWE1_38_10</name>
    <dbReference type="NCBI Taxonomy" id="1618488"/>
    <lineage>
        <taxon>Bacteria</taxon>
        <taxon>Candidatus Shapironibacteriota</taxon>
    </lineage>
</organism>
<name>A0A0G0I2D8_9BACT</name>
<sequence length="723" mass="82319">MKRTLPIFLIFILALIFFWKIILRGLVPFPGDLLIGSYYPWYEYKWGFVAGVPVKNGLISDVFSEIYIWKDLAIESFKIGQFPLWNPFSYSGYPLLANFSSGVLYPLNLLMLWGSSGWSLMVILQVVGAGLGMYWFLTLKKHSRLASLGGAIAFAFSSSMMIRLEWNSAGHVMMWLAVNNRKVIILLPPAIFLMVTAGHFQTMLYSFALIGVYGIYKLLQGKDPRHFLELGIATILGVALSSIQLLPTISMMKESVRFVEDAASQGNYGLLPLGNIVSMVAPDFYGNPATGNYWGFLNYSETIFYPGTLGVIALIWASVNSKVLRRSSRLFYFIAITSIVFAFDNPISRLIYDLKVPVLSTGYASRISVVLMFATSALIADWLGRLTKMKLKEAIFPPLLILAVIIVGFCFSEYGRHVFLIDESLMADWLGRMNVIRRNLIWPSLLVAGTITMLLLRKYDWIKIFIITLLVADLFRFGWKYNPFVKKEWVYPDTKVTDFLKSQPGLFRVEAQKGPILPASTWTMYGLYSASGYDPLANKDYVYEYSRQLNNSDLVTRYSILENYDSVNLGKFNVKYLLVIKDYPGSYSKDLKKWKSVLETEKVIVYENPYVLNRADWVGNGEGTVIVEKYSPNEVKLNYSSSVEGEVVLRDSWDKGWKARVNGNPVQINKFENLFRVIKVPSGEGIIEMKYDPDEWNLGKKFNLIGLVSWILLGIYIIKRRHE</sequence>
<protein>
    <recommendedName>
        <fullName evidence="4">Membrane protein 6-pyruvoyl-tetrahydropterin synthase-related domain-containing protein</fullName>
    </recommendedName>
</protein>
<dbReference type="PATRIC" id="fig|1618488.3.peg.945"/>
<gene>
    <name evidence="2" type="ORF">US68_C0025G0007</name>
</gene>
<keyword evidence="1" id="KW-0472">Membrane</keyword>
<feature type="transmembrane region" description="Helical" evidence="1">
    <location>
        <begin position="363"/>
        <end position="383"/>
    </location>
</feature>
<dbReference type="PANTHER" id="PTHR38454">
    <property type="entry name" value="INTEGRAL MEMBRANE PROTEIN-RELATED"/>
    <property type="match status" value="1"/>
</dbReference>
<dbReference type="AlphaFoldDB" id="A0A0G0I2D8"/>
<dbReference type="EMBL" id="LBTX01000025">
    <property type="protein sequence ID" value="KKQ48722.1"/>
    <property type="molecule type" value="Genomic_DNA"/>
</dbReference>
<keyword evidence="1" id="KW-1133">Transmembrane helix</keyword>
<feature type="transmembrane region" description="Helical" evidence="1">
    <location>
        <begin position="331"/>
        <end position="351"/>
    </location>
</feature>
<feature type="transmembrane region" description="Helical" evidence="1">
    <location>
        <begin position="303"/>
        <end position="319"/>
    </location>
</feature>
<feature type="transmembrane region" description="Helical" evidence="1">
    <location>
        <begin position="227"/>
        <end position="246"/>
    </location>
</feature>
<feature type="transmembrane region" description="Helical" evidence="1">
    <location>
        <begin position="184"/>
        <end position="215"/>
    </location>
</feature>
<feature type="transmembrane region" description="Helical" evidence="1">
    <location>
        <begin position="395"/>
        <end position="415"/>
    </location>
</feature>
<evidence type="ECO:0000313" key="3">
    <source>
        <dbReference type="Proteomes" id="UP000034231"/>
    </source>
</evidence>
<proteinExistence type="predicted"/>
<comment type="caution">
    <text evidence="2">The sequence shown here is derived from an EMBL/GenBank/DDBJ whole genome shotgun (WGS) entry which is preliminary data.</text>
</comment>
<evidence type="ECO:0000256" key="1">
    <source>
        <dbReference type="SAM" id="Phobius"/>
    </source>
</evidence>
<dbReference type="InterPro" id="IPR018580">
    <property type="entry name" value="Uncharacterised_YfhO"/>
</dbReference>
<feature type="transmembrane region" description="Helical" evidence="1">
    <location>
        <begin position="118"/>
        <end position="138"/>
    </location>
</feature>
<dbReference type="PANTHER" id="PTHR38454:SF1">
    <property type="entry name" value="INTEGRAL MEMBRANE PROTEIN"/>
    <property type="match status" value="1"/>
</dbReference>
<dbReference type="Pfam" id="PF09586">
    <property type="entry name" value="YfhO"/>
    <property type="match status" value="1"/>
</dbReference>
<feature type="transmembrane region" description="Helical" evidence="1">
    <location>
        <begin position="435"/>
        <end position="456"/>
    </location>
</feature>